<feature type="compositionally biased region" description="Low complexity" evidence="1">
    <location>
        <begin position="696"/>
        <end position="708"/>
    </location>
</feature>
<evidence type="ECO:0000256" key="1">
    <source>
        <dbReference type="SAM" id="MobiDB-lite"/>
    </source>
</evidence>
<dbReference type="InParanoid" id="A0A067LRZ9"/>
<evidence type="ECO:0000313" key="3">
    <source>
        <dbReference type="Proteomes" id="UP000027195"/>
    </source>
</evidence>
<dbReference type="Proteomes" id="UP000027195">
    <property type="component" value="Unassembled WGS sequence"/>
</dbReference>
<feature type="region of interest" description="Disordered" evidence="1">
    <location>
        <begin position="205"/>
        <end position="290"/>
    </location>
</feature>
<feature type="region of interest" description="Disordered" evidence="1">
    <location>
        <begin position="601"/>
        <end position="783"/>
    </location>
</feature>
<protein>
    <submittedName>
        <fullName evidence="2">Uncharacterized protein</fullName>
    </submittedName>
</protein>
<dbReference type="HOGENOM" id="CLU_343212_0_0_1"/>
<name>A0A067LRZ9_BOTB1</name>
<accession>A0A067LRZ9</accession>
<feature type="region of interest" description="Disordered" evidence="1">
    <location>
        <begin position="23"/>
        <end position="107"/>
    </location>
</feature>
<feature type="compositionally biased region" description="Polar residues" evidence="1">
    <location>
        <begin position="772"/>
        <end position="783"/>
    </location>
</feature>
<organism evidence="2 3">
    <name type="scientific">Botryobasidium botryosum (strain FD-172 SS1)</name>
    <dbReference type="NCBI Taxonomy" id="930990"/>
    <lineage>
        <taxon>Eukaryota</taxon>
        <taxon>Fungi</taxon>
        <taxon>Dikarya</taxon>
        <taxon>Basidiomycota</taxon>
        <taxon>Agaricomycotina</taxon>
        <taxon>Agaricomycetes</taxon>
        <taxon>Cantharellales</taxon>
        <taxon>Botryobasidiaceae</taxon>
        <taxon>Botryobasidium</taxon>
    </lineage>
</organism>
<sequence>MASKSRPARYDIEKKMNRALAEVRRCESSLAELDPEYSEPASPNSRARPSASNSSSRGQRLKGPRSAHPAAPLHPTRAQKRKREITDDSDDESSYPPPDSIYAMTLPPKEDGKVKASAMSVRWQQTSAYRIFTYARERRWKDIKGKYCRAIGKSVNGALADLVKDSDEDPTVIDEQSVEWIVRDCVQNYWDRVRRMEKARFKRLGKRPANAKVPYDRDNDEDTGDHNHSHKNSGAGPSKKKRRLTPPDADSESAPRALTITPPKKKPTSIVPSRPLPLRLPSPTEEGEDPFSDAALEALRASEDRAQQTSPDRGMPEPLPLCAFADVDNEEYFPVCDVNNRRLAWSQGRRHFLKRRPRSGLRRFQFKASIFTVLSSLFFPTGKSSSAMRSTRLKQGITLSYTTGIPAQPVFQGESNSTSTASNFIRWDLDGEWNQQQEDKVATTCAQFWSKWRKGHHPLALLSGSRGTAFQAFWVASILCAYAKQCPEAISPGNRANSKIAWRALKVLCSWAACLVVSVLIRRGAWETIMPKQILPFGVLRSEGSLVPNPFDPSSTDPSRLDLKNTDRKWFRYIHFGSFFIFSQKLAQAYPGLAASEPTFDDARDTMGNIPLGSADNNENTSRADSPGNCSDANDDEPATIKASRGSDTEAEGDANSVGHDAPRQLPGTPHQLHGAPERPRPRPKPRPKTRPNVLPTSPAESSPASPSIQNSLSPTKPSPMRPFKQNRAAAINNTSESDALTELPSDKPAVRPRGKRNAPSVPERIGAGSRRPTTSRAAQESQQYVDRIQLVKDSNTLKRRAAASRKDTKSAKKMVSVTELLKGA</sequence>
<proteinExistence type="predicted"/>
<evidence type="ECO:0000313" key="2">
    <source>
        <dbReference type="EMBL" id="KDQ05774.1"/>
    </source>
</evidence>
<feature type="compositionally biased region" description="Polar residues" evidence="1">
    <location>
        <begin position="615"/>
        <end position="632"/>
    </location>
</feature>
<feature type="compositionally biased region" description="Low complexity" evidence="1">
    <location>
        <begin position="40"/>
        <end position="57"/>
    </location>
</feature>
<dbReference type="EMBL" id="KL198189">
    <property type="protein sequence ID" value="KDQ05774.1"/>
    <property type="molecule type" value="Genomic_DNA"/>
</dbReference>
<reference evidence="3" key="1">
    <citation type="journal article" date="2014" name="Proc. Natl. Acad. Sci. U.S.A.">
        <title>Extensive sampling of basidiomycete genomes demonstrates inadequacy of the white-rot/brown-rot paradigm for wood decay fungi.</title>
        <authorList>
            <person name="Riley R."/>
            <person name="Salamov A.A."/>
            <person name="Brown D.W."/>
            <person name="Nagy L.G."/>
            <person name="Floudas D."/>
            <person name="Held B.W."/>
            <person name="Levasseur A."/>
            <person name="Lombard V."/>
            <person name="Morin E."/>
            <person name="Otillar R."/>
            <person name="Lindquist E.A."/>
            <person name="Sun H."/>
            <person name="LaButti K.M."/>
            <person name="Schmutz J."/>
            <person name="Jabbour D."/>
            <person name="Luo H."/>
            <person name="Baker S.E."/>
            <person name="Pisabarro A.G."/>
            <person name="Walton J.D."/>
            <person name="Blanchette R.A."/>
            <person name="Henrissat B."/>
            <person name="Martin F."/>
            <person name="Cullen D."/>
            <person name="Hibbett D.S."/>
            <person name="Grigoriev I.V."/>
        </authorList>
    </citation>
    <scope>NUCLEOTIDE SEQUENCE [LARGE SCALE GENOMIC DNA]</scope>
    <source>
        <strain evidence="3">FD-172 SS1</strain>
    </source>
</reference>
<dbReference type="AlphaFoldDB" id="A0A067LRZ9"/>
<keyword evidence="3" id="KW-1185">Reference proteome</keyword>
<gene>
    <name evidence="2" type="ORF">BOTBODRAFT_49704</name>
</gene>